<dbReference type="EMBL" id="CM056742">
    <property type="protein sequence ID" value="KAJ8675364.1"/>
    <property type="molecule type" value="Genomic_DNA"/>
</dbReference>
<organism evidence="1 2">
    <name type="scientific">Eretmocerus hayati</name>
    <dbReference type="NCBI Taxonomy" id="131215"/>
    <lineage>
        <taxon>Eukaryota</taxon>
        <taxon>Metazoa</taxon>
        <taxon>Ecdysozoa</taxon>
        <taxon>Arthropoda</taxon>
        <taxon>Hexapoda</taxon>
        <taxon>Insecta</taxon>
        <taxon>Pterygota</taxon>
        <taxon>Neoptera</taxon>
        <taxon>Endopterygota</taxon>
        <taxon>Hymenoptera</taxon>
        <taxon>Apocrita</taxon>
        <taxon>Proctotrupomorpha</taxon>
        <taxon>Chalcidoidea</taxon>
        <taxon>Aphelinidae</taxon>
        <taxon>Aphelininae</taxon>
        <taxon>Eretmocerus</taxon>
    </lineage>
</organism>
<proteinExistence type="predicted"/>
<protein>
    <submittedName>
        <fullName evidence="1">Uncharacterized protein</fullName>
    </submittedName>
</protein>
<evidence type="ECO:0000313" key="1">
    <source>
        <dbReference type="EMBL" id="KAJ8675364.1"/>
    </source>
</evidence>
<name>A0ACC2NYM0_9HYME</name>
<accession>A0ACC2NYM0</accession>
<evidence type="ECO:0000313" key="2">
    <source>
        <dbReference type="Proteomes" id="UP001239111"/>
    </source>
</evidence>
<sequence length="683" mass="76961">MESDDSSDWENIFSNRDSDEDSYYDDYDDDNRNFAMYDSDSSDELMGRYGWSRGCSSCGGDCWNSACETNDMETMRNFINTGFNINEKINYTTCLHQAINREHFEMVELLLDSGANLRCLDFQKYGPLHVAIQIKNRQTRWRMVQLLLKSGASVDDTNYSYEYLQYSTTCIHEAVKMNDFDLVLSLLSAGAELNCFSSHPSNLLKKVTPLQEAMISLKGRARYEMVKRLLAAGSDVKLCHDGHTTLHSAVSQKQCSWQLVKLLLDAGAELNVLNKLGYSPLALAAQSNHLSVVKNLIHNGVDVNISRSYLTSALALAISQGHKNIADVLLRNGADINAKHADGKSLLYNIVSRSSNITASLRLDLLRMALSHGAVMVSTEFGTYMPFKSVLQYGDIESMNLFIDNGLRLQECGIQFPLHEAIMNPNENILQYLLKSKLFDVDESNNKGLTALVLAANDRKTKHARLLIEWGADVSTPCTIIGLSMTSSHDKVPLLYAIITEQSELVSLLLAAGASIKLSSEDSSISQAVQTVAKTKTFVEYLVLFKSKGFKIDKLLKNFLKRNVSNISKSIYECKAELSLLKTVVFYDRITLYDLLVGKDITRYLSNMHAKTRFESLKLDELYPHYGMQIKEFYHLSLLKRELNNVALRGLRKIFGFRFCGDDIYLNITRQLSIRDLRNLSSV</sequence>
<keyword evidence="2" id="KW-1185">Reference proteome</keyword>
<reference evidence="1" key="1">
    <citation type="submission" date="2023-04" db="EMBL/GenBank/DDBJ databases">
        <title>A chromosome-level genome assembly of the parasitoid wasp Eretmocerus hayati.</title>
        <authorList>
            <person name="Zhong Y."/>
            <person name="Liu S."/>
            <person name="Liu Y."/>
        </authorList>
    </citation>
    <scope>NUCLEOTIDE SEQUENCE</scope>
    <source>
        <strain evidence="1">ZJU_SS_LIU_2023</strain>
    </source>
</reference>
<dbReference type="Proteomes" id="UP001239111">
    <property type="component" value="Chromosome 2"/>
</dbReference>
<comment type="caution">
    <text evidence="1">The sequence shown here is derived from an EMBL/GenBank/DDBJ whole genome shotgun (WGS) entry which is preliminary data.</text>
</comment>
<gene>
    <name evidence="1" type="ORF">QAD02_011150</name>
</gene>